<accession>A0A8I6RQ54</accession>
<proteinExistence type="predicted"/>
<evidence type="ECO:0000256" key="2">
    <source>
        <dbReference type="ARBA" id="ARBA00022692"/>
    </source>
</evidence>
<dbReference type="Proteomes" id="UP000494040">
    <property type="component" value="Unassembled WGS sequence"/>
</dbReference>
<evidence type="ECO:0000256" key="3">
    <source>
        <dbReference type="ARBA" id="ARBA00022989"/>
    </source>
</evidence>
<evidence type="ECO:0000256" key="4">
    <source>
        <dbReference type="ARBA" id="ARBA00023136"/>
    </source>
</evidence>
<keyword evidence="7" id="KW-1185">Reference proteome</keyword>
<feature type="transmembrane region" description="Helical" evidence="5">
    <location>
        <begin position="147"/>
        <end position="165"/>
    </location>
</feature>
<comment type="subcellular location">
    <subcellularLocation>
        <location evidence="1">Membrane</location>
        <topology evidence="1">Multi-pass membrane protein</topology>
    </subcellularLocation>
</comment>
<reference evidence="6" key="1">
    <citation type="submission" date="2022-01" db="UniProtKB">
        <authorList>
            <consortium name="EnsemblMetazoa"/>
        </authorList>
    </citation>
    <scope>IDENTIFICATION</scope>
</reference>
<feature type="transmembrane region" description="Helical" evidence="5">
    <location>
        <begin position="12"/>
        <end position="35"/>
    </location>
</feature>
<feature type="transmembrane region" description="Helical" evidence="5">
    <location>
        <begin position="56"/>
        <end position="81"/>
    </location>
</feature>
<evidence type="ECO:0000313" key="6">
    <source>
        <dbReference type="EnsemblMetazoa" id="XP_014247884.1"/>
    </source>
</evidence>
<organism evidence="6 7">
    <name type="scientific">Cimex lectularius</name>
    <name type="common">Bed bug</name>
    <name type="synonym">Acanthia lectularia</name>
    <dbReference type="NCBI Taxonomy" id="79782"/>
    <lineage>
        <taxon>Eukaryota</taxon>
        <taxon>Metazoa</taxon>
        <taxon>Ecdysozoa</taxon>
        <taxon>Arthropoda</taxon>
        <taxon>Hexapoda</taxon>
        <taxon>Insecta</taxon>
        <taxon>Pterygota</taxon>
        <taxon>Neoptera</taxon>
        <taxon>Paraneoptera</taxon>
        <taxon>Hemiptera</taxon>
        <taxon>Heteroptera</taxon>
        <taxon>Panheteroptera</taxon>
        <taxon>Cimicomorpha</taxon>
        <taxon>Cimicidae</taxon>
        <taxon>Cimex</taxon>
    </lineage>
</organism>
<dbReference type="GeneID" id="106665732"/>
<dbReference type="KEGG" id="clec:106665732"/>
<keyword evidence="3 5" id="KW-1133">Transmembrane helix</keyword>
<dbReference type="OrthoDB" id="6627634at2759"/>
<dbReference type="RefSeq" id="XP_014247884.1">
    <property type="nucleotide sequence ID" value="XM_014392398.2"/>
</dbReference>
<evidence type="ECO:0000256" key="1">
    <source>
        <dbReference type="ARBA" id="ARBA00004141"/>
    </source>
</evidence>
<evidence type="ECO:0000256" key="5">
    <source>
        <dbReference type="SAM" id="Phobius"/>
    </source>
</evidence>
<evidence type="ECO:0000313" key="7">
    <source>
        <dbReference type="Proteomes" id="UP000494040"/>
    </source>
</evidence>
<dbReference type="EnsemblMetazoa" id="XM_014392398.2">
    <property type="protein sequence ID" value="XP_014247884.1"/>
    <property type="gene ID" value="LOC106665732"/>
</dbReference>
<dbReference type="GO" id="GO:0016020">
    <property type="term" value="C:membrane"/>
    <property type="evidence" value="ECO:0007669"/>
    <property type="project" value="UniProtKB-SubCell"/>
</dbReference>
<feature type="transmembrane region" description="Helical" evidence="5">
    <location>
        <begin position="177"/>
        <end position="195"/>
    </location>
</feature>
<feature type="transmembrane region" description="Helical" evidence="5">
    <location>
        <begin position="201"/>
        <end position="221"/>
    </location>
</feature>
<feature type="transmembrane region" description="Helical" evidence="5">
    <location>
        <begin position="93"/>
        <end position="111"/>
    </location>
</feature>
<protein>
    <submittedName>
        <fullName evidence="6">Uncharacterized protein</fullName>
    </submittedName>
</protein>
<keyword evidence="2 5" id="KW-0812">Transmembrane</keyword>
<feature type="transmembrane region" description="Helical" evidence="5">
    <location>
        <begin position="242"/>
        <end position="265"/>
    </location>
</feature>
<keyword evidence="4 5" id="KW-0472">Membrane</keyword>
<name>A0A8I6RQ54_CIMLE</name>
<dbReference type="InterPro" id="IPR006214">
    <property type="entry name" value="Bax_inhibitor_1-related"/>
</dbReference>
<sequence length="275" mass="30656">MLDLGLSAMVWYIGKVSILILFMVVSGATIFWAACKKSGALFELDIWPECHKQNLITTYFFLCTSYIILTIAICLSINTFIFNYTMSSSYLEIFAGGLMCLIVLSACIESLPYEPEDQTLKISCWLVHSLTMAPGLSSFGSYVSLQAMVYTSFGIVLASLAGFTAPQNLFQHLKYPLKLMYIVVGVTTLFSVFVYPNYESLIEMLILETTIFGGMILYFVVTLSNTQGLVADIKNEKKFDPIFSAAVMFLSTINLYIRIGMFVSLESSVFSNVKT</sequence>
<dbReference type="AlphaFoldDB" id="A0A8I6RQ54"/>
<dbReference type="Pfam" id="PF01027">
    <property type="entry name" value="Bax1-I"/>
    <property type="match status" value="1"/>
</dbReference>